<evidence type="ECO:0000313" key="10">
    <source>
        <dbReference type="Proteomes" id="UP001595476"/>
    </source>
</evidence>
<dbReference type="InterPro" id="IPR011623">
    <property type="entry name" value="7TMR_DISM_rcpt_extracell_dom1"/>
</dbReference>
<accession>A0ABV7HIH9</accession>
<name>A0ABV7HIH9_9GAMM</name>
<dbReference type="Gene3D" id="3.30.565.10">
    <property type="entry name" value="Histidine kinase-like ATPase, C-terminal domain"/>
    <property type="match status" value="1"/>
</dbReference>
<dbReference type="Pfam" id="PF13426">
    <property type="entry name" value="PAS_9"/>
    <property type="match status" value="1"/>
</dbReference>
<dbReference type="Pfam" id="PF07695">
    <property type="entry name" value="7TMR-DISM_7TM"/>
    <property type="match status" value="1"/>
</dbReference>
<dbReference type="PANTHER" id="PTHR43304:SF1">
    <property type="entry name" value="PAC DOMAIN-CONTAINING PROTEIN"/>
    <property type="match status" value="1"/>
</dbReference>
<protein>
    <recommendedName>
        <fullName evidence="2">histidine kinase</fullName>
        <ecNumber evidence="2">2.7.13.3</ecNumber>
    </recommendedName>
</protein>
<gene>
    <name evidence="9" type="ORF">ACFOEK_15785</name>
</gene>
<keyword evidence="6" id="KW-0812">Transmembrane</keyword>
<dbReference type="InterPro" id="IPR036890">
    <property type="entry name" value="HATPase_C_sf"/>
</dbReference>
<dbReference type="SMART" id="SM00086">
    <property type="entry name" value="PAC"/>
    <property type="match status" value="1"/>
</dbReference>
<dbReference type="InterPro" id="IPR000014">
    <property type="entry name" value="PAS"/>
</dbReference>
<evidence type="ECO:0000256" key="2">
    <source>
        <dbReference type="ARBA" id="ARBA00012438"/>
    </source>
</evidence>
<dbReference type="Proteomes" id="UP001595476">
    <property type="component" value="Unassembled WGS sequence"/>
</dbReference>
<dbReference type="InterPro" id="IPR000700">
    <property type="entry name" value="PAS-assoc_C"/>
</dbReference>
<keyword evidence="10" id="KW-1185">Reference proteome</keyword>
<dbReference type="EMBL" id="JBHRSZ010000007">
    <property type="protein sequence ID" value="MFC3152496.1"/>
    <property type="molecule type" value="Genomic_DNA"/>
</dbReference>
<dbReference type="Pfam" id="PF07696">
    <property type="entry name" value="7TMR-DISMED2"/>
    <property type="match status" value="1"/>
</dbReference>
<feature type="transmembrane region" description="Helical" evidence="6">
    <location>
        <begin position="332"/>
        <end position="354"/>
    </location>
</feature>
<keyword evidence="6" id="KW-0472">Membrane</keyword>
<dbReference type="PROSITE" id="PS50109">
    <property type="entry name" value="HIS_KIN"/>
    <property type="match status" value="1"/>
</dbReference>
<dbReference type="PANTHER" id="PTHR43304">
    <property type="entry name" value="PHYTOCHROME-LIKE PROTEIN CPH1"/>
    <property type="match status" value="1"/>
</dbReference>
<organism evidence="9 10">
    <name type="scientific">Litoribrevibacter euphylliae</name>
    <dbReference type="NCBI Taxonomy" id="1834034"/>
    <lineage>
        <taxon>Bacteria</taxon>
        <taxon>Pseudomonadati</taxon>
        <taxon>Pseudomonadota</taxon>
        <taxon>Gammaproteobacteria</taxon>
        <taxon>Oceanospirillales</taxon>
        <taxon>Oceanospirillaceae</taxon>
        <taxon>Litoribrevibacter</taxon>
    </lineage>
</organism>
<evidence type="ECO:0000259" key="8">
    <source>
        <dbReference type="PROSITE" id="PS50113"/>
    </source>
</evidence>
<keyword evidence="5" id="KW-0418">Kinase</keyword>
<dbReference type="CDD" id="cd00075">
    <property type="entry name" value="HATPase"/>
    <property type="match status" value="1"/>
</dbReference>
<dbReference type="CDD" id="cd00130">
    <property type="entry name" value="PAS"/>
    <property type="match status" value="1"/>
</dbReference>
<dbReference type="Gene3D" id="1.10.287.130">
    <property type="match status" value="1"/>
</dbReference>
<feature type="domain" description="Histidine kinase" evidence="7">
    <location>
        <begin position="552"/>
        <end position="781"/>
    </location>
</feature>
<feature type="transmembrane region" description="Helical" evidence="6">
    <location>
        <begin position="213"/>
        <end position="237"/>
    </location>
</feature>
<feature type="domain" description="PAC" evidence="8">
    <location>
        <begin position="485"/>
        <end position="537"/>
    </location>
</feature>
<dbReference type="RefSeq" id="WP_386722426.1">
    <property type="nucleotide sequence ID" value="NZ_JBHRSZ010000007.1"/>
</dbReference>
<dbReference type="SMART" id="SM00387">
    <property type="entry name" value="HATPase_c"/>
    <property type="match status" value="1"/>
</dbReference>
<dbReference type="NCBIfam" id="TIGR00229">
    <property type="entry name" value="sensory_box"/>
    <property type="match status" value="1"/>
</dbReference>
<dbReference type="PROSITE" id="PS50113">
    <property type="entry name" value="PAC"/>
    <property type="match status" value="1"/>
</dbReference>
<dbReference type="Pfam" id="PF02518">
    <property type="entry name" value="HATPase_c"/>
    <property type="match status" value="1"/>
</dbReference>
<feature type="transmembrane region" description="Helical" evidence="6">
    <location>
        <begin position="278"/>
        <end position="299"/>
    </location>
</feature>
<dbReference type="InterPro" id="IPR001610">
    <property type="entry name" value="PAC"/>
</dbReference>
<dbReference type="EC" id="2.7.13.3" evidence="2"/>
<evidence type="ECO:0000256" key="4">
    <source>
        <dbReference type="ARBA" id="ARBA00022679"/>
    </source>
</evidence>
<evidence type="ECO:0000313" key="9">
    <source>
        <dbReference type="EMBL" id="MFC3152496.1"/>
    </source>
</evidence>
<dbReference type="SUPFAM" id="SSF55785">
    <property type="entry name" value="PYP-like sensor domain (PAS domain)"/>
    <property type="match status" value="1"/>
</dbReference>
<dbReference type="InterPro" id="IPR011622">
    <property type="entry name" value="7TMR_DISM_rcpt_extracell_dom2"/>
</dbReference>
<evidence type="ECO:0000256" key="3">
    <source>
        <dbReference type="ARBA" id="ARBA00022553"/>
    </source>
</evidence>
<comment type="catalytic activity">
    <reaction evidence="1">
        <text>ATP + protein L-histidine = ADP + protein N-phospho-L-histidine.</text>
        <dbReference type="EC" id="2.7.13.3"/>
    </reaction>
</comment>
<keyword evidence="6" id="KW-1133">Transmembrane helix</keyword>
<dbReference type="Gene3D" id="3.30.450.20">
    <property type="entry name" value="PAS domain"/>
    <property type="match status" value="1"/>
</dbReference>
<evidence type="ECO:0000256" key="5">
    <source>
        <dbReference type="ARBA" id="ARBA00022777"/>
    </source>
</evidence>
<dbReference type="InterPro" id="IPR003594">
    <property type="entry name" value="HATPase_dom"/>
</dbReference>
<proteinExistence type="predicted"/>
<dbReference type="Gene3D" id="2.60.40.2380">
    <property type="match status" value="1"/>
</dbReference>
<keyword evidence="3" id="KW-0597">Phosphoprotein</keyword>
<dbReference type="InterPro" id="IPR052162">
    <property type="entry name" value="Sensor_kinase/Photoreceptor"/>
</dbReference>
<keyword evidence="4" id="KW-0808">Transferase</keyword>
<dbReference type="InterPro" id="IPR005467">
    <property type="entry name" value="His_kinase_dom"/>
</dbReference>
<feature type="transmembrane region" description="Helical" evidence="6">
    <location>
        <begin position="187"/>
        <end position="206"/>
    </location>
</feature>
<evidence type="ECO:0000259" key="7">
    <source>
        <dbReference type="PROSITE" id="PS50109"/>
    </source>
</evidence>
<dbReference type="SUPFAM" id="SSF55874">
    <property type="entry name" value="ATPase domain of HSP90 chaperone/DNA topoisomerase II/histidine kinase"/>
    <property type="match status" value="1"/>
</dbReference>
<comment type="caution">
    <text evidence="9">The sequence shown here is derived from an EMBL/GenBank/DDBJ whole genome shotgun (WGS) entry which is preliminary data.</text>
</comment>
<feature type="transmembrane region" description="Helical" evidence="6">
    <location>
        <begin position="249"/>
        <end position="266"/>
    </location>
</feature>
<sequence length="814" mass="92228">MLSSVAFVVSAETLDIEGADLEQNGSVVIQQGEVYLLDATSQYIEDKHGEYTIDSVRDHPELWQEVGNDTLNFGYSRSKFWIHSRFKSALNEPLVIRGEYALIDFVDVWIYRNGQMVKAHQTGDARPYYSRPVQHPQFVFDVDSSKDDVIDVYFRLQTDGSVTWPIQVMSESTYDAQQDNVLVVRGGYFGIMIVMVLYNLFIYAVIRQRAYAYYVLFVSTFLFFQLVYEGVAFQYFWPNLPWLNAYSLPLSYALNEVAMIAFIRIFMELPGKNPRLDLYFRLLMIMAVGLVVGVTVIPYKYLVPMVVFLGLVVTISGFSTGAYLWSKGNKFAHYFTVAWALLLIGLVLGNLRALGLIPSNFVTAHAYQFGAVFEVLLLSLALARRIDIAQKEKALAEKEMIRAQRESILNLKRYQDLYDNAVAGMFQSNLQDRFIRVNAALASMFGYESPQEMVSQIASISRNLAVEKPDMDRLFQKLLREKSVMDRELKLRCKDGSYIWVSMTVRTVMDVAGNVDHLEGSVVDITERKFAESYRQEEERRRMAALEEVVVGVAHEVSTPLGINLTSLSLIEDRQAELKSQFESGKMTRHSFESFIDVLGDGIDLMSRNLKRIENLVTNFRQVSVHHLGFAQKEFDLSDLIRGIALGDGPDLTGITLDLNIPNQVDVCSYPQAFLLILEKLMENSIQHGFVKDQLNRAISVELDVQPSKVVLTYRDNGKGLGDTDHEKIFMPFYTTQRGALGRTGLGMYIVFNVATQLLQGRVQVLTHRGFALSIEVPRYLQVETVLDEGDIKTAVEVESAAPENVVPLPKKKA</sequence>
<dbReference type="InterPro" id="IPR035965">
    <property type="entry name" value="PAS-like_dom_sf"/>
</dbReference>
<evidence type="ECO:0000256" key="1">
    <source>
        <dbReference type="ARBA" id="ARBA00000085"/>
    </source>
</evidence>
<reference evidence="10" key="1">
    <citation type="journal article" date="2019" name="Int. J. Syst. Evol. Microbiol.">
        <title>The Global Catalogue of Microorganisms (GCM) 10K type strain sequencing project: providing services to taxonomists for standard genome sequencing and annotation.</title>
        <authorList>
            <consortium name="The Broad Institute Genomics Platform"/>
            <consortium name="The Broad Institute Genome Sequencing Center for Infectious Disease"/>
            <person name="Wu L."/>
            <person name="Ma J."/>
        </authorList>
    </citation>
    <scope>NUCLEOTIDE SEQUENCE [LARGE SCALE GENOMIC DNA]</scope>
    <source>
        <strain evidence="10">KCTC 52438</strain>
    </source>
</reference>
<evidence type="ECO:0000256" key="6">
    <source>
        <dbReference type="SAM" id="Phobius"/>
    </source>
</evidence>
<feature type="transmembrane region" description="Helical" evidence="6">
    <location>
        <begin position="305"/>
        <end position="325"/>
    </location>
</feature>